<dbReference type="EMBL" id="ASXS01000013">
    <property type="protein sequence ID" value="EPP21553.1"/>
    <property type="molecule type" value="Genomic_DNA"/>
</dbReference>
<gene>
    <name evidence="1" type="ORF">L910_1232</name>
</gene>
<name>S7I0P7_VIBFL</name>
<dbReference type="RefSeq" id="WP_020330729.1">
    <property type="nucleotide sequence ID" value="NZ_ASXS01000013.1"/>
</dbReference>
<sequence>MKTYDANDALKEIEDALSELEIVAEDLTTKNPNNESEQRGQGIYQATNRIRFLIANIRRGEHMPKTNDVSS</sequence>
<dbReference type="AlphaFoldDB" id="S7I0P7"/>
<reference evidence="1 2" key="1">
    <citation type="journal article" date="2013" name="Gut Pathog.">
        <title>Evidence of a new metabolic capacity in an emerging diarrheal pathogen: lessons from the draft genomes of Vibrio fluvialis strains PG41 and I21563.</title>
        <authorList>
            <person name="Khatri I."/>
            <person name="Mahajan S."/>
            <person name="Dureja C."/>
            <person name="Subramanian S."/>
            <person name="Raychaudhuri S."/>
        </authorList>
    </citation>
    <scope>NUCLEOTIDE SEQUENCE [LARGE SCALE GENOMIC DNA]</scope>
    <source>
        <strain evidence="1 2">PG41</strain>
    </source>
</reference>
<dbReference type="PATRIC" id="fig|1336752.4.peg.3084"/>
<comment type="caution">
    <text evidence="1">The sequence shown here is derived from an EMBL/GenBank/DDBJ whole genome shotgun (WGS) entry which is preliminary data.</text>
</comment>
<dbReference type="Proteomes" id="UP000014854">
    <property type="component" value="Unassembled WGS sequence"/>
</dbReference>
<accession>S7I0P7</accession>
<organism evidence="1 2">
    <name type="scientific">Vibrio fluvialis PG41</name>
    <dbReference type="NCBI Taxonomy" id="1336752"/>
    <lineage>
        <taxon>Bacteria</taxon>
        <taxon>Pseudomonadati</taxon>
        <taxon>Pseudomonadota</taxon>
        <taxon>Gammaproteobacteria</taxon>
        <taxon>Vibrionales</taxon>
        <taxon>Vibrionaceae</taxon>
        <taxon>Vibrio</taxon>
    </lineage>
</organism>
<evidence type="ECO:0000313" key="2">
    <source>
        <dbReference type="Proteomes" id="UP000014854"/>
    </source>
</evidence>
<evidence type="ECO:0000313" key="1">
    <source>
        <dbReference type="EMBL" id="EPP21553.1"/>
    </source>
</evidence>
<proteinExistence type="predicted"/>
<protein>
    <submittedName>
        <fullName evidence="1">Uncharacterized protein</fullName>
    </submittedName>
</protein>